<gene>
    <name evidence="1" type="ORF">U27_03368</name>
</gene>
<dbReference type="AlphaFoldDB" id="A0A081BVQ1"/>
<proteinExistence type="predicted"/>
<dbReference type="EMBL" id="DF820464">
    <property type="protein sequence ID" value="GAK56406.1"/>
    <property type="molecule type" value="Genomic_DNA"/>
</dbReference>
<evidence type="ECO:0000313" key="2">
    <source>
        <dbReference type="Proteomes" id="UP000030661"/>
    </source>
</evidence>
<dbReference type="HOGENOM" id="CLU_115769_0_1_0"/>
<evidence type="ECO:0008006" key="3">
    <source>
        <dbReference type="Google" id="ProtNLM"/>
    </source>
</evidence>
<dbReference type="Proteomes" id="UP000030661">
    <property type="component" value="Unassembled WGS sequence"/>
</dbReference>
<accession>A0A081BVQ1</accession>
<reference evidence="1" key="1">
    <citation type="journal article" date="2015" name="PeerJ">
        <title>First genomic representation of candidate bacterial phylum KSB3 points to enhanced environmental sensing as a trigger of wastewater bulking.</title>
        <authorList>
            <person name="Sekiguchi Y."/>
            <person name="Ohashi A."/>
            <person name="Parks D.H."/>
            <person name="Yamauchi T."/>
            <person name="Tyson G.W."/>
            <person name="Hugenholtz P."/>
        </authorList>
    </citation>
    <scope>NUCLEOTIDE SEQUENCE [LARGE SCALE GENOMIC DNA]</scope>
</reference>
<dbReference type="eggNOG" id="COG2405">
    <property type="taxonomic scope" value="Bacteria"/>
</dbReference>
<protein>
    <recommendedName>
        <fullName evidence="3">DUF3368 domain-containing protein</fullName>
    </recommendedName>
</protein>
<dbReference type="InterPro" id="IPR021799">
    <property type="entry name" value="PIN-like_prokaryotic"/>
</dbReference>
<dbReference type="PANTHER" id="PTHR39550:SF1">
    <property type="entry name" value="SLL0658 PROTEIN"/>
    <property type="match status" value="1"/>
</dbReference>
<organism evidence="1">
    <name type="scientific">Vecturithrix granuli</name>
    <dbReference type="NCBI Taxonomy" id="1499967"/>
    <lineage>
        <taxon>Bacteria</taxon>
        <taxon>Candidatus Moduliflexota</taxon>
        <taxon>Candidatus Vecturitrichia</taxon>
        <taxon>Candidatus Vecturitrichales</taxon>
        <taxon>Candidatus Vecturitrichaceae</taxon>
        <taxon>Candidatus Vecturithrix</taxon>
    </lineage>
</organism>
<sequence>MKIVVADAGPLIGIGRIGHLSFLQRLYGKLLIPARVREELKLSSNRPGSQMVLEAIHAGWITCVPVHDTSQITILGRVIDAGEAEAIQLAVEQKADLLLIDDRKGRKAAQKRGVSVIGTGGVLVAAKKAGLLDAVAPVLNALSLAGYRLSPALCEQILRLAGEPLK</sequence>
<name>A0A081BVQ1_VECG1</name>
<evidence type="ECO:0000313" key="1">
    <source>
        <dbReference type="EMBL" id="GAK56406.1"/>
    </source>
</evidence>
<dbReference type="PANTHER" id="PTHR39550">
    <property type="entry name" value="SLL0658 PROTEIN"/>
    <property type="match status" value="1"/>
</dbReference>
<keyword evidence="2" id="KW-1185">Reference proteome</keyword>
<dbReference type="STRING" id="1499967.U27_03368"/>
<dbReference type="Pfam" id="PF11848">
    <property type="entry name" value="DUF3368"/>
    <property type="match status" value="1"/>
</dbReference>